<protein>
    <submittedName>
        <fullName evidence="1">(Mediterranean fruit fly) hypothetical protein</fullName>
    </submittedName>
</protein>
<dbReference type="EMBL" id="CAJHJT010000034">
    <property type="protein sequence ID" value="CAD7002364.1"/>
    <property type="molecule type" value="Genomic_DNA"/>
</dbReference>
<organism evidence="1 2">
    <name type="scientific">Ceratitis capitata</name>
    <name type="common">Mediterranean fruit fly</name>
    <name type="synonym">Tephritis capitata</name>
    <dbReference type="NCBI Taxonomy" id="7213"/>
    <lineage>
        <taxon>Eukaryota</taxon>
        <taxon>Metazoa</taxon>
        <taxon>Ecdysozoa</taxon>
        <taxon>Arthropoda</taxon>
        <taxon>Hexapoda</taxon>
        <taxon>Insecta</taxon>
        <taxon>Pterygota</taxon>
        <taxon>Neoptera</taxon>
        <taxon>Endopterygota</taxon>
        <taxon>Diptera</taxon>
        <taxon>Brachycera</taxon>
        <taxon>Muscomorpha</taxon>
        <taxon>Tephritoidea</taxon>
        <taxon>Tephritidae</taxon>
        <taxon>Ceratitis</taxon>
        <taxon>Ceratitis</taxon>
    </lineage>
</organism>
<dbReference type="AlphaFoldDB" id="A0A811UUL2"/>
<comment type="caution">
    <text evidence="1">The sequence shown here is derived from an EMBL/GenBank/DDBJ whole genome shotgun (WGS) entry which is preliminary data.</text>
</comment>
<proteinExistence type="predicted"/>
<reference evidence="1" key="1">
    <citation type="submission" date="2020-11" db="EMBL/GenBank/DDBJ databases">
        <authorList>
            <person name="Whitehead M."/>
        </authorList>
    </citation>
    <scope>NUCLEOTIDE SEQUENCE</scope>
    <source>
        <strain evidence="1">EGII</strain>
    </source>
</reference>
<keyword evidence="2" id="KW-1185">Reference proteome</keyword>
<gene>
    <name evidence="1" type="ORF">CCAP1982_LOCUS10858</name>
</gene>
<evidence type="ECO:0000313" key="2">
    <source>
        <dbReference type="Proteomes" id="UP000606786"/>
    </source>
</evidence>
<evidence type="ECO:0000313" key="1">
    <source>
        <dbReference type="EMBL" id="CAD7002364.1"/>
    </source>
</evidence>
<accession>A0A811UUL2</accession>
<sequence>MLVARVEEHMADSLLYRYGLLAKEWFEAIGQLRSAVMACKQTSQLAPKASHHIKTPIQTQQSVQKRIRINTKTNIDASARGSNSNIPTYVHTDMTYIHTCT</sequence>
<dbReference type="Proteomes" id="UP000606786">
    <property type="component" value="Unassembled WGS sequence"/>
</dbReference>
<name>A0A811UUL2_CERCA</name>